<dbReference type="EMBL" id="GBXM01029532">
    <property type="protein sequence ID" value="JAH79045.1"/>
    <property type="molecule type" value="Transcribed_RNA"/>
</dbReference>
<organism evidence="1">
    <name type="scientific">Anguilla anguilla</name>
    <name type="common">European freshwater eel</name>
    <name type="synonym">Muraena anguilla</name>
    <dbReference type="NCBI Taxonomy" id="7936"/>
    <lineage>
        <taxon>Eukaryota</taxon>
        <taxon>Metazoa</taxon>
        <taxon>Chordata</taxon>
        <taxon>Craniata</taxon>
        <taxon>Vertebrata</taxon>
        <taxon>Euteleostomi</taxon>
        <taxon>Actinopterygii</taxon>
        <taxon>Neopterygii</taxon>
        <taxon>Teleostei</taxon>
        <taxon>Anguilliformes</taxon>
        <taxon>Anguillidae</taxon>
        <taxon>Anguilla</taxon>
    </lineage>
</organism>
<protein>
    <submittedName>
        <fullName evidence="1">Uncharacterized protein</fullName>
    </submittedName>
</protein>
<evidence type="ECO:0000313" key="1">
    <source>
        <dbReference type="EMBL" id="JAH79045.1"/>
    </source>
</evidence>
<proteinExistence type="predicted"/>
<name>A0A0E9VNQ8_ANGAN</name>
<reference evidence="1" key="2">
    <citation type="journal article" date="2015" name="Fish Shellfish Immunol.">
        <title>Early steps in the European eel (Anguilla anguilla)-Vibrio vulnificus interaction in the gills: Role of the RtxA13 toxin.</title>
        <authorList>
            <person name="Callol A."/>
            <person name="Pajuelo D."/>
            <person name="Ebbesson L."/>
            <person name="Teles M."/>
            <person name="MacKenzie S."/>
            <person name="Amaro C."/>
        </authorList>
    </citation>
    <scope>NUCLEOTIDE SEQUENCE</scope>
</reference>
<dbReference type="AlphaFoldDB" id="A0A0E9VNQ8"/>
<accession>A0A0E9VNQ8</accession>
<sequence>MWKDRYTIRITVVLINTNAVNCALPTDLSDQECVHCKEYVLQQIAVRNLSNVPTLQAVSTNKYRHYTVYSLYNWI</sequence>
<reference evidence="1" key="1">
    <citation type="submission" date="2014-11" db="EMBL/GenBank/DDBJ databases">
        <authorList>
            <person name="Amaro Gonzalez C."/>
        </authorList>
    </citation>
    <scope>NUCLEOTIDE SEQUENCE</scope>
</reference>